<name>U2R006_LEVBR</name>
<sequence length="75" mass="8506">MGGPPILKVNGEVAHMIFNRHFYRSIAFWLGWGFIGLNVWLGWPVQEAKVMWWGMLGVLVIGVVLVVTGLLRNQE</sequence>
<feature type="transmembrane region" description="Helical" evidence="1">
    <location>
        <begin position="51"/>
        <end position="71"/>
    </location>
</feature>
<accession>U2R006</accession>
<gene>
    <name evidence="2" type="ORF">HMPREF0495_00986</name>
</gene>
<dbReference type="Proteomes" id="UP000016644">
    <property type="component" value="Unassembled WGS sequence"/>
</dbReference>
<organism evidence="2 3">
    <name type="scientific">Levilactobacillus brevis ATCC 14869 = DSM 20054</name>
    <dbReference type="NCBI Taxonomy" id="649758"/>
    <lineage>
        <taxon>Bacteria</taxon>
        <taxon>Bacillati</taxon>
        <taxon>Bacillota</taxon>
        <taxon>Bacilli</taxon>
        <taxon>Lactobacillales</taxon>
        <taxon>Lactobacillaceae</taxon>
        <taxon>Levilactobacillus</taxon>
    </lineage>
</organism>
<comment type="caution">
    <text evidence="2">The sequence shown here is derived from an EMBL/GenBank/DDBJ whole genome shotgun (WGS) entry which is preliminary data.</text>
</comment>
<dbReference type="PATRIC" id="fig|649758.3.peg.880"/>
<evidence type="ECO:0000313" key="3">
    <source>
        <dbReference type="Proteomes" id="UP000016644"/>
    </source>
</evidence>
<dbReference type="AlphaFoldDB" id="U2R006"/>
<evidence type="ECO:0000256" key="1">
    <source>
        <dbReference type="SAM" id="Phobius"/>
    </source>
</evidence>
<evidence type="ECO:0000313" key="2">
    <source>
        <dbReference type="EMBL" id="ERK44317.1"/>
    </source>
</evidence>
<keyword evidence="1" id="KW-0472">Membrane</keyword>
<proteinExistence type="predicted"/>
<keyword evidence="1" id="KW-1133">Transmembrane helix</keyword>
<feature type="transmembrane region" description="Helical" evidence="1">
    <location>
        <begin position="26"/>
        <end position="45"/>
    </location>
</feature>
<dbReference type="HOGENOM" id="CLU_2935684_0_0_9"/>
<reference evidence="2 3" key="1">
    <citation type="submission" date="2013-06" db="EMBL/GenBank/DDBJ databases">
        <authorList>
            <person name="Weinstock G."/>
            <person name="Sodergren E."/>
            <person name="Lobos E.A."/>
            <person name="Fulton L."/>
            <person name="Fulton R."/>
            <person name="Courtney L."/>
            <person name="Fronick C."/>
            <person name="O'Laughlin M."/>
            <person name="Godfrey J."/>
            <person name="Wilson R.M."/>
            <person name="Miner T."/>
            <person name="Farmer C."/>
            <person name="Delehaunty K."/>
            <person name="Cordes M."/>
            <person name="Minx P."/>
            <person name="Tomlinson C."/>
            <person name="Chen J."/>
            <person name="Wollam A."/>
            <person name="Pepin K.H."/>
            <person name="Bhonagiri V."/>
            <person name="Zhang X."/>
            <person name="Warren W."/>
            <person name="Mitreva M."/>
            <person name="Mardis E.R."/>
            <person name="Wilson R.K."/>
        </authorList>
    </citation>
    <scope>NUCLEOTIDE SEQUENCE [LARGE SCALE GENOMIC DNA]</scope>
    <source>
        <strain evidence="2 3">ATCC 14869</strain>
    </source>
</reference>
<protein>
    <submittedName>
        <fullName evidence="2">Uncharacterized protein</fullName>
    </submittedName>
</protein>
<keyword evidence="1" id="KW-0812">Transmembrane</keyword>
<dbReference type="EMBL" id="AWVK01000037">
    <property type="protein sequence ID" value="ERK44317.1"/>
    <property type="molecule type" value="Genomic_DNA"/>
</dbReference>